<feature type="transmembrane region" description="Helical" evidence="1">
    <location>
        <begin position="403"/>
        <end position="420"/>
    </location>
</feature>
<feature type="transmembrane region" description="Helical" evidence="1">
    <location>
        <begin position="135"/>
        <end position="155"/>
    </location>
</feature>
<dbReference type="Pfam" id="PF07613">
    <property type="entry name" value="DUF1576"/>
    <property type="match status" value="2"/>
</dbReference>
<name>A0A2M8Z0K2_9FIRM</name>
<dbReference type="RefSeq" id="WP_100303652.1">
    <property type="nucleotide sequence ID" value="NZ_PGET01000001.1"/>
</dbReference>
<evidence type="ECO:0000256" key="1">
    <source>
        <dbReference type="SAM" id="Phobius"/>
    </source>
</evidence>
<dbReference type="AlphaFoldDB" id="A0A2M8Z0K2"/>
<feature type="transmembrane region" description="Helical" evidence="1">
    <location>
        <begin position="235"/>
        <end position="254"/>
    </location>
</feature>
<proteinExistence type="predicted"/>
<evidence type="ECO:0000313" key="2">
    <source>
        <dbReference type="EMBL" id="PJJ26962.1"/>
    </source>
</evidence>
<comment type="caution">
    <text evidence="2">The sequence shown here is derived from an EMBL/GenBank/DDBJ whole genome shotgun (WGS) entry which is preliminary data.</text>
</comment>
<feature type="transmembrane region" description="Helical" evidence="1">
    <location>
        <begin position="101"/>
        <end position="129"/>
    </location>
</feature>
<accession>A0A2M8Z0K2</accession>
<gene>
    <name evidence="2" type="ORF">H171_0410</name>
</gene>
<reference evidence="2 3" key="1">
    <citation type="submission" date="2017-11" db="EMBL/GenBank/DDBJ databases">
        <title>Understudied soil microbes with underappreciated capabilities: Untangling the Clostridium saccharolyticum group.</title>
        <authorList>
            <person name="Leschine S."/>
        </authorList>
    </citation>
    <scope>NUCLEOTIDE SEQUENCE [LARGE SCALE GENOMIC DNA]</scope>
    <source>
        <strain evidence="2 3">18A</strain>
    </source>
</reference>
<feature type="transmembrane region" description="Helical" evidence="1">
    <location>
        <begin position="197"/>
        <end position="215"/>
    </location>
</feature>
<dbReference type="InterPro" id="IPR011470">
    <property type="entry name" value="DUF1576"/>
</dbReference>
<evidence type="ECO:0000313" key="3">
    <source>
        <dbReference type="Proteomes" id="UP000231092"/>
    </source>
</evidence>
<feature type="transmembrane region" description="Helical" evidence="1">
    <location>
        <begin position="167"/>
        <end position="185"/>
    </location>
</feature>
<keyword evidence="1" id="KW-1133">Transmembrane helix</keyword>
<protein>
    <submittedName>
        <fullName evidence="2">Uncharacterized protein DUF1576</fullName>
    </submittedName>
</protein>
<keyword evidence="1" id="KW-0812">Transmembrane</keyword>
<keyword evidence="1" id="KW-0472">Membrane</keyword>
<feature type="transmembrane region" description="Helical" evidence="1">
    <location>
        <begin position="294"/>
        <end position="319"/>
    </location>
</feature>
<dbReference type="OrthoDB" id="9776502at2"/>
<dbReference type="Proteomes" id="UP000231092">
    <property type="component" value="Unassembled WGS sequence"/>
</dbReference>
<organism evidence="2 3">
    <name type="scientific">[Clostridium] celerecrescens 18A</name>
    <dbReference type="NCBI Taxonomy" id="1286362"/>
    <lineage>
        <taxon>Bacteria</taxon>
        <taxon>Bacillati</taxon>
        <taxon>Bacillota</taxon>
        <taxon>Clostridia</taxon>
        <taxon>Lachnospirales</taxon>
        <taxon>Lachnospiraceae</taxon>
        <taxon>Lacrimispora</taxon>
    </lineage>
</organism>
<sequence length="433" mass="46868">MTGQLSLKVRNSGPLSRRTKFQILALVPIYFIVAGLLLQPFDEIWRGIITIVREPDFLITDYFAIGGVGAAFVNAGVLTLLSIAIVYFLGMEMSGHTITSCFLMFGFSLFGKNIMNIWAIMMGICLYSYYHKTSITRYIYVGFYGTSLSPIITQIMQIGNLHLASRLILSIIVGLGIGFVLPPLSTHTHYAHKGYSLYNVGFSAGIIATVIVSLMKSFGITIETRLIWFEGNNELFARLLLFLFFGMIIFAFLLSENVGKRYLEILKTYGLSGTDYVKSEGFGPTLLNMGINGIVATLFLVMSGGALNGPTIGGIFTIVGFSATGKHLRNILPIMMGVILGGAVQNWSITDPNALLALLLSTTLAPIAGEFGILAGIIAGFLHSAAALNVGIVYGGMNLYNNGFAGGLIATFLVPVYQSVRDRSARAKVHDSL</sequence>
<feature type="transmembrane region" description="Helical" evidence="1">
    <location>
        <begin position="331"/>
        <end position="349"/>
    </location>
</feature>
<feature type="transmembrane region" description="Helical" evidence="1">
    <location>
        <begin position="21"/>
        <end position="38"/>
    </location>
</feature>
<feature type="transmembrane region" description="Helical" evidence="1">
    <location>
        <begin position="62"/>
        <end position="89"/>
    </location>
</feature>
<dbReference type="EMBL" id="PGET01000001">
    <property type="protein sequence ID" value="PJJ26962.1"/>
    <property type="molecule type" value="Genomic_DNA"/>
</dbReference>